<keyword evidence="3 5" id="KW-0067">ATP-binding</keyword>
<dbReference type="Pfam" id="PF00005">
    <property type="entry name" value="ABC_tran"/>
    <property type="match status" value="1"/>
</dbReference>
<dbReference type="InterPro" id="IPR008995">
    <property type="entry name" value="Mo/tungstate-bd_C_term_dom"/>
</dbReference>
<dbReference type="Gene3D" id="3.40.50.300">
    <property type="entry name" value="P-loop containing nucleotide triphosphate hydrolases"/>
    <property type="match status" value="1"/>
</dbReference>
<evidence type="ECO:0000256" key="3">
    <source>
        <dbReference type="ARBA" id="ARBA00022840"/>
    </source>
</evidence>
<evidence type="ECO:0000256" key="2">
    <source>
        <dbReference type="ARBA" id="ARBA00022741"/>
    </source>
</evidence>
<name>A0ABV3GEH9_MICGL</name>
<dbReference type="Gene3D" id="2.40.50.100">
    <property type="match status" value="1"/>
</dbReference>
<dbReference type="SMART" id="SM00382">
    <property type="entry name" value="AAA"/>
    <property type="match status" value="1"/>
</dbReference>
<dbReference type="PROSITE" id="PS50893">
    <property type="entry name" value="ABC_TRANSPORTER_2"/>
    <property type="match status" value="1"/>
</dbReference>
<keyword evidence="6" id="KW-1185">Reference proteome</keyword>
<accession>A0ABV3GEH9</accession>
<dbReference type="PANTHER" id="PTHR42781:SF4">
    <property type="entry name" value="SPERMIDINE_PUTRESCINE IMPORT ATP-BINDING PROTEIN POTA"/>
    <property type="match status" value="1"/>
</dbReference>
<dbReference type="InterPro" id="IPR003439">
    <property type="entry name" value="ABC_transporter-like_ATP-bd"/>
</dbReference>
<dbReference type="InterPro" id="IPR017871">
    <property type="entry name" value="ABC_transporter-like_CS"/>
</dbReference>
<sequence length="375" mass="39352">MAEVRITGLVKRFGDFTAVRDVELAITDGEFLTLLGPSGCGKTTTLRCLAGLETPTEGEITIGGDTVYSAARGVCVPPERRRVGMVFQSYALWPHLTAGANVGYPLRAARMGAAERRARVAEMLEAVGLADRAGRYPGELSGGQQQRIALARAMAAHPRLMLFDEPLSNLDAKLRVGMRTAIRRLQREIGTTAVYVTHDQEEAMALSDRVVVMSEAAVQQEGTPREVYTRPANRFVADFMGFENLLDGTVGETDDTGFAFHPAPGGPPLRVAGPPPGPSGSAVEIAVRAAHVRLVPEGAAGEEPGVRRAVVRDAVYLGGRTELTVDAEGLPLTVSHGHVDDGAGVPGVGERVAVALTAAHAVVLGRAGTPAGVAA</sequence>
<comment type="caution">
    <text evidence="5">The sequence shown here is derived from an EMBL/GenBank/DDBJ whole genome shotgun (WGS) entry which is preliminary data.</text>
</comment>
<organism evidence="5 6">
    <name type="scientific">Microtetraspora glauca</name>
    <dbReference type="NCBI Taxonomy" id="1996"/>
    <lineage>
        <taxon>Bacteria</taxon>
        <taxon>Bacillati</taxon>
        <taxon>Actinomycetota</taxon>
        <taxon>Actinomycetes</taxon>
        <taxon>Streptosporangiales</taxon>
        <taxon>Streptosporangiaceae</taxon>
        <taxon>Microtetraspora</taxon>
    </lineage>
</organism>
<dbReference type="SUPFAM" id="SSF50331">
    <property type="entry name" value="MOP-like"/>
    <property type="match status" value="1"/>
</dbReference>
<dbReference type="InterPro" id="IPR003593">
    <property type="entry name" value="AAA+_ATPase"/>
</dbReference>
<dbReference type="Pfam" id="PF08402">
    <property type="entry name" value="TOBE_2"/>
    <property type="match status" value="1"/>
</dbReference>
<proteinExistence type="predicted"/>
<evidence type="ECO:0000259" key="4">
    <source>
        <dbReference type="PROSITE" id="PS50893"/>
    </source>
</evidence>
<dbReference type="Proteomes" id="UP001551675">
    <property type="component" value="Unassembled WGS sequence"/>
</dbReference>
<dbReference type="EMBL" id="JBFALK010000007">
    <property type="protein sequence ID" value="MEV0969974.1"/>
    <property type="molecule type" value="Genomic_DNA"/>
</dbReference>
<dbReference type="GO" id="GO:0005524">
    <property type="term" value="F:ATP binding"/>
    <property type="evidence" value="ECO:0007669"/>
    <property type="project" value="UniProtKB-KW"/>
</dbReference>
<evidence type="ECO:0000313" key="5">
    <source>
        <dbReference type="EMBL" id="MEV0969974.1"/>
    </source>
</evidence>
<dbReference type="PROSITE" id="PS00211">
    <property type="entry name" value="ABC_TRANSPORTER_1"/>
    <property type="match status" value="1"/>
</dbReference>
<reference evidence="5 6" key="1">
    <citation type="submission" date="2024-06" db="EMBL/GenBank/DDBJ databases">
        <title>The Natural Products Discovery Center: Release of the First 8490 Sequenced Strains for Exploring Actinobacteria Biosynthetic Diversity.</title>
        <authorList>
            <person name="Kalkreuter E."/>
            <person name="Kautsar S.A."/>
            <person name="Yang D."/>
            <person name="Bader C.D."/>
            <person name="Teijaro C.N."/>
            <person name="Fluegel L."/>
            <person name="Davis C.M."/>
            <person name="Simpson J.R."/>
            <person name="Lauterbach L."/>
            <person name="Steele A.D."/>
            <person name="Gui C."/>
            <person name="Meng S."/>
            <person name="Li G."/>
            <person name="Viehrig K."/>
            <person name="Ye F."/>
            <person name="Su P."/>
            <person name="Kiefer A.F."/>
            <person name="Nichols A."/>
            <person name="Cepeda A.J."/>
            <person name="Yan W."/>
            <person name="Fan B."/>
            <person name="Jiang Y."/>
            <person name="Adhikari A."/>
            <person name="Zheng C.-J."/>
            <person name="Schuster L."/>
            <person name="Cowan T.M."/>
            <person name="Smanski M.J."/>
            <person name="Chevrette M.G."/>
            <person name="De Carvalho L.P.S."/>
            <person name="Shen B."/>
        </authorList>
    </citation>
    <scope>NUCLEOTIDE SEQUENCE [LARGE SCALE GENOMIC DNA]</scope>
    <source>
        <strain evidence="5 6">NPDC050100</strain>
    </source>
</reference>
<dbReference type="InterPro" id="IPR013611">
    <property type="entry name" value="Transp-assoc_OB_typ2"/>
</dbReference>
<keyword evidence="1" id="KW-0813">Transport</keyword>
<keyword evidence="2" id="KW-0547">Nucleotide-binding</keyword>
<dbReference type="RefSeq" id="WP_358133071.1">
    <property type="nucleotide sequence ID" value="NZ_JBFALK010000007.1"/>
</dbReference>
<dbReference type="SUPFAM" id="SSF52540">
    <property type="entry name" value="P-loop containing nucleoside triphosphate hydrolases"/>
    <property type="match status" value="1"/>
</dbReference>
<feature type="domain" description="ABC transporter" evidence="4">
    <location>
        <begin position="4"/>
        <end position="240"/>
    </location>
</feature>
<dbReference type="InterPro" id="IPR050093">
    <property type="entry name" value="ABC_SmlMolc_Importer"/>
</dbReference>
<gene>
    <name evidence="5" type="ORF">AB0I59_15150</name>
</gene>
<dbReference type="PANTHER" id="PTHR42781">
    <property type="entry name" value="SPERMIDINE/PUTRESCINE IMPORT ATP-BINDING PROTEIN POTA"/>
    <property type="match status" value="1"/>
</dbReference>
<evidence type="ECO:0000256" key="1">
    <source>
        <dbReference type="ARBA" id="ARBA00022448"/>
    </source>
</evidence>
<evidence type="ECO:0000313" key="6">
    <source>
        <dbReference type="Proteomes" id="UP001551675"/>
    </source>
</evidence>
<protein>
    <submittedName>
        <fullName evidence="5">ABC transporter ATP-binding protein</fullName>
    </submittedName>
</protein>
<dbReference type="InterPro" id="IPR027417">
    <property type="entry name" value="P-loop_NTPase"/>
</dbReference>